<feature type="transmembrane region" description="Helical" evidence="1">
    <location>
        <begin position="79"/>
        <end position="97"/>
    </location>
</feature>
<keyword evidence="1" id="KW-0812">Transmembrane</keyword>
<keyword evidence="1" id="KW-1133">Transmembrane helix</keyword>
<dbReference type="AlphaFoldDB" id="A0A381Z8I2"/>
<name>A0A381Z8I2_9ZZZZ</name>
<proteinExistence type="predicted"/>
<feature type="transmembrane region" description="Helical" evidence="1">
    <location>
        <begin position="47"/>
        <end position="67"/>
    </location>
</feature>
<feature type="transmembrane region" description="Helical" evidence="1">
    <location>
        <begin position="12"/>
        <end position="35"/>
    </location>
</feature>
<dbReference type="EMBL" id="UINC01020244">
    <property type="protein sequence ID" value="SVA85182.1"/>
    <property type="molecule type" value="Genomic_DNA"/>
</dbReference>
<evidence type="ECO:0000313" key="2">
    <source>
        <dbReference type="EMBL" id="SVA85182.1"/>
    </source>
</evidence>
<accession>A0A381Z8I2</accession>
<feature type="transmembrane region" description="Helical" evidence="1">
    <location>
        <begin position="103"/>
        <end position="123"/>
    </location>
</feature>
<sequence>MIMKSEKLYRIGFLIAAIYDFILGIGFFLFYSTIYSMFDITLPENPGYIHLSSAFVSCQGAMYYFVYLNLEKNIDIAKIGVVYKMAYTGVCFYYWIIGGLPHPMFAVFGICDIGFIVFFLFYLKNYDGWKTEDI</sequence>
<evidence type="ECO:0000256" key="1">
    <source>
        <dbReference type="SAM" id="Phobius"/>
    </source>
</evidence>
<reference evidence="2" key="1">
    <citation type="submission" date="2018-05" db="EMBL/GenBank/DDBJ databases">
        <authorList>
            <person name="Lanie J.A."/>
            <person name="Ng W.-L."/>
            <person name="Kazmierczak K.M."/>
            <person name="Andrzejewski T.M."/>
            <person name="Davidsen T.M."/>
            <person name="Wayne K.J."/>
            <person name="Tettelin H."/>
            <person name="Glass J.I."/>
            <person name="Rusch D."/>
            <person name="Podicherti R."/>
            <person name="Tsui H.-C.T."/>
            <person name="Winkler M.E."/>
        </authorList>
    </citation>
    <scope>NUCLEOTIDE SEQUENCE</scope>
</reference>
<keyword evidence="1" id="KW-0472">Membrane</keyword>
<organism evidence="2">
    <name type="scientific">marine metagenome</name>
    <dbReference type="NCBI Taxonomy" id="408172"/>
    <lineage>
        <taxon>unclassified sequences</taxon>
        <taxon>metagenomes</taxon>
        <taxon>ecological metagenomes</taxon>
    </lineage>
</organism>
<protein>
    <submittedName>
        <fullName evidence="2">Uncharacterized protein</fullName>
    </submittedName>
</protein>
<gene>
    <name evidence="2" type="ORF">METZ01_LOCUS138036</name>
</gene>